<evidence type="ECO:0000313" key="1">
    <source>
        <dbReference type="EMBL" id="SFM17283.1"/>
    </source>
</evidence>
<dbReference type="AlphaFoldDB" id="A0A1I4NQ68"/>
<protein>
    <submittedName>
        <fullName evidence="1">Uncharacterized protein</fullName>
    </submittedName>
</protein>
<name>A0A1I4NQ68_9FIRM</name>
<dbReference type="EMBL" id="FOTS01000050">
    <property type="protein sequence ID" value="SFM17283.1"/>
    <property type="molecule type" value="Genomic_DNA"/>
</dbReference>
<organism evidence="1 2">
    <name type="scientific">Pelosinus propionicus DSM 13327</name>
    <dbReference type="NCBI Taxonomy" id="1123291"/>
    <lineage>
        <taxon>Bacteria</taxon>
        <taxon>Bacillati</taxon>
        <taxon>Bacillota</taxon>
        <taxon>Negativicutes</taxon>
        <taxon>Selenomonadales</taxon>
        <taxon>Sporomusaceae</taxon>
        <taxon>Pelosinus</taxon>
    </lineage>
</organism>
<proteinExistence type="predicted"/>
<reference evidence="2" key="1">
    <citation type="submission" date="2016-10" db="EMBL/GenBank/DDBJ databases">
        <authorList>
            <person name="Varghese N."/>
            <person name="Submissions S."/>
        </authorList>
    </citation>
    <scope>NUCLEOTIDE SEQUENCE [LARGE SCALE GENOMIC DNA]</scope>
    <source>
        <strain evidence="2">DSM 13327</strain>
    </source>
</reference>
<gene>
    <name evidence="1" type="ORF">SAMN04490355_105010</name>
</gene>
<sequence>MVEFHEKVEFLIGLLREKNNNGYNEEAFKQLENLLEEYARDYKPQCYAKKAK</sequence>
<evidence type="ECO:0000313" key="2">
    <source>
        <dbReference type="Proteomes" id="UP000199520"/>
    </source>
</evidence>
<keyword evidence="2" id="KW-1185">Reference proteome</keyword>
<dbReference type="Proteomes" id="UP000199520">
    <property type="component" value="Unassembled WGS sequence"/>
</dbReference>
<accession>A0A1I4NQ68</accession>
<dbReference type="STRING" id="1123291.SAMN04490355_105010"/>